<dbReference type="AlphaFoldDB" id="A0A926EZN4"/>
<dbReference type="PANTHER" id="PTHR43298">
    <property type="entry name" value="MULTIDRUG RESISTANCE PROTEIN NORM-RELATED"/>
    <property type="match status" value="1"/>
</dbReference>
<evidence type="ECO:0000256" key="4">
    <source>
        <dbReference type="ARBA" id="ARBA00020268"/>
    </source>
</evidence>
<reference evidence="14" key="1">
    <citation type="submission" date="2020-08" db="EMBL/GenBank/DDBJ databases">
        <title>Genome public.</title>
        <authorList>
            <person name="Liu C."/>
            <person name="Sun Q."/>
        </authorList>
    </citation>
    <scope>NUCLEOTIDE SEQUENCE</scope>
    <source>
        <strain evidence="14">BX21</strain>
    </source>
</reference>
<dbReference type="PIRSF" id="PIRSF006603">
    <property type="entry name" value="DinF"/>
    <property type="match status" value="1"/>
</dbReference>
<comment type="function">
    <text evidence="1">Multidrug efflux pump.</text>
</comment>
<dbReference type="Pfam" id="PF01554">
    <property type="entry name" value="MatE"/>
    <property type="match status" value="2"/>
</dbReference>
<dbReference type="EMBL" id="JACRTG010000031">
    <property type="protein sequence ID" value="MBC8589210.1"/>
    <property type="molecule type" value="Genomic_DNA"/>
</dbReference>
<evidence type="ECO:0000256" key="7">
    <source>
        <dbReference type="ARBA" id="ARBA00022475"/>
    </source>
</evidence>
<evidence type="ECO:0000256" key="12">
    <source>
        <dbReference type="ARBA" id="ARBA00031636"/>
    </source>
</evidence>
<feature type="transmembrane region" description="Helical" evidence="13">
    <location>
        <begin position="53"/>
        <end position="78"/>
    </location>
</feature>
<keyword evidence="6" id="KW-0050">Antiport</keyword>
<dbReference type="RefSeq" id="WP_262430674.1">
    <property type="nucleotide sequence ID" value="NZ_JACRTG010000031.1"/>
</dbReference>
<feature type="transmembrane region" description="Helical" evidence="13">
    <location>
        <begin position="12"/>
        <end position="33"/>
    </location>
</feature>
<comment type="similarity">
    <text evidence="3">Belongs to the multi antimicrobial extrusion (MATE) (TC 2.A.66.1) family.</text>
</comment>
<feature type="transmembrane region" description="Helical" evidence="13">
    <location>
        <begin position="136"/>
        <end position="157"/>
    </location>
</feature>
<evidence type="ECO:0000256" key="6">
    <source>
        <dbReference type="ARBA" id="ARBA00022449"/>
    </source>
</evidence>
<organism evidence="14 15">
    <name type="scientific">Paratissierella segnis</name>
    <dbReference type="NCBI Taxonomy" id="2763679"/>
    <lineage>
        <taxon>Bacteria</taxon>
        <taxon>Bacillati</taxon>
        <taxon>Bacillota</taxon>
        <taxon>Tissierellia</taxon>
        <taxon>Tissierellales</taxon>
        <taxon>Tissierellaceae</taxon>
        <taxon>Paratissierella</taxon>
    </lineage>
</organism>
<dbReference type="CDD" id="cd13140">
    <property type="entry name" value="MATE_like_1"/>
    <property type="match status" value="1"/>
</dbReference>
<feature type="transmembrane region" description="Helical" evidence="13">
    <location>
        <begin position="99"/>
        <end position="124"/>
    </location>
</feature>
<dbReference type="GO" id="GO:0006811">
    <property type="term" value="P:monoatomic ion transport"/>
    <property type="evidence" value="ECO:0007669"/>
    <property type="project" value="UniProtKB-KW"/>
</dbReference>
<keyword evidence="8 13" id="KW-0812">Transmembrane</keyword>
<evidence type="ECO:0000256" key="13">
    <source>
        <dbReference type="SAM" id="Phobius"/>
    </source>
</evidence>
<proteinExistence type="inferred from homology"/>
<keyword evidence="15" id="KW-1185">Reference proteome</keyword>
<comment type="caution">
    <text evidence="14">The sequence shown here is derived from an EMBL/GenBank/DDBJ whole genome shotgun (WGS) entry which is preliminary data.</text>
</comment>
<keyword evidence="7" id="KW-1003">Cell membrane</keyword>
<keyword evidence="9 13" id="KW-1133">Transmembrane helix</keyword>
<dbReference type="InterPro" id="IPR050222">
    <property type="entry name" value="MATE_MdtK"/>
</dbReference>
<keyword evidence="5" id="KW-0813">Transport</keyword>
<dbReference type="Proteomes" id="UP000601171">
    <property type="component" value="Unassembled WGS sequence"/>
</dbReference>
<keyword evidence="10" id="KW-0406">Ion transport</keyword>
<feature type="transmembrane region" description="Helical" evidence="13">
    <location>
        <begin position="395"/>
        <end position="416"/>
    </location>
</feature>
<dbReference type="NCBIfam" id="TIGR00797">
    <property type="entry name" value="matE"/>
    <property type="match status" value="1"/>
</dbReference>
<evidence type="ECO:0000313" key="14">
    <source>
        <dbReference type="EMBL" id="MBC8589210.1"/>
    </source>
</evidence>
<evidence type="ECO:0000256" key="3">
    <source>
        <dbReference type="ARBA" id="ARBA00010199"/>
    </source>
</evidence>
<comment type="subcellular location">
    <subcellularLocation>
        <location evidence="2">Cell membrane</location>
        <topology evidence="2">Multi-pass membrane protein</topology>
    </subcellularLocation>
</comment>
<evidence type="ECO:0000256" key="8">
    <source>
        <dbReference type="ARBA" id="ARBA00022692"/>
    </source>
</evidence>
<feature type="transmembrane region" description="Helical" evidence="13">
    <location>
        <begin position="321"/>
        <end position="342"/>
    </location>
</feature>
<evidence type="ECO:0000256" key="1">
    <source>
        <dbReference type="ARBA" id="ARBA00003408"/>
    </source>
</evidence>
<feature type="transmembrane region" description="Helical" evidence="13">
    <location>
        <begin position="169"/>
        <end position="188"/>
    </location>
</feature>
<feature type="transmembrane region" description="Helical" evidence="13">
    <location>
        <begin position="362"/>
        <end position="383"/>
    </location>
</feature>
<feature type="transmembrane region" description="Helical" evidence="13">
    <location>
        <begin position="194"/>
        <end position="216"/>
    </location>
</feature>
<protein>
    <recommendedName>
        <fullName evidence="4">Probable multidrug resistance protein NorM</fullName>
    </recommendedName>
    <alternativeName>
        <fullName evidence="12">Multidrug-efflux transporter</fullName>
    </alternativeName>
</protein>
<evidence type="ECO:0000256" key="5">
    <source>
        <dbReference type="ARBA" id="ARBA00022448"/>
    </source>
</evidence>
<dbReference type="GO" id="GO:0042910">
    <property type="term" value="F:xenobiotic transmembrane transporter activity"/>
    <property type="evidence" value="ECO:0007669"/>
    <property type="project" value="InterPro"/>
</dbReference>
<dbReference type="PANTHER" id="PTHR43298:SF2">
    <property type="entry name" value="FMN_FAD EXPORTER YEEO-RELATED"/>
    <property type="match status" value="1"/>
</dbReference>
<dbReference type="InterPro" id="IPR048279">
    <property type="entry name" value="MdtK-like"/>
</dbReference>
<keyword evidence="11 13" id="KW-0472">Membrane</keyword>
<dbReference type="InterPro" id="IPR002528">
    <property type="entry name" value="MATE_fam"/>
</dbReference>
<feature type="transmembrane region" description="Helical" evidence="13">
    <location>
        <begin position="422"/>
        <end position="444"/>
    </location>
</feature>
<name>A0A926EZN4_9FIRM</name>
<evidence type="ECO:0000313" key="15">
    <source>
        <dbReference type="Proteomes" id="UP000601171"/>
    </source>
</evidence>
<dbReference type="GO" id="GO:0005886">
    <property type="term" value="C:plasma membrane"/>
    <property type="evidence" value="ECO:0007669"/>
    <property type="project" value="UniProtKB-SubCell"/>
</dbReference>
<evidence type="ECO:0000256" key="2">
    <source>
        <dbReference type="ARBA" id="ARBA00004651"/>
    </source>
</evidence>
<dbReference type="GO" id="GO:0015297">
    <property type="term" value="F:antiporter activity"/>
    <property type="evidence" value="ECO:0007669"/>
    <property type="project" value="UniProtKB-KW"/>
</dbReference>
<gene>
    <name evidence="14" type="ORF">H8707_13395</name>
</gene>
<evidence type="ECO:0000256" key="11">
    <source>
        <dbReference type="ARBA" id="ARBA00023136"/>
    </source>
</evidence>
<sequence>MSRELNLLEGKIAPTLTKLALPIMGTSFIQMAYNLTDIIWLGRLSTEAVAASGTAGFFMWLGSSLVMISQIGVGVGIAQSIGRNDMDEAKKYISNGFQLDFLIAMIYSILLFIFRHSLIGFFNLDDPNVVQMAIDYLTIIAIGIVFHFLNPIFSTALNSSGNSVTPFKVNALGLISNIILDPVFIFGFGPIPAMGIKGAALATILAQFFVTIIFIISGKLNGTIYSHVKLLVKPDLKYIKHIVKLGFPPFVQSALHASISMILTKIVAKFGAIPVAVQSIGSQIESISWNTSEGFSTAISTFTGQNYGAKKYDRIKEGYNIGMKILGSIGLFASLLLIFAARPLFTIFTPNDPVAIWEGVRYLRILGVSQLFMCIEIGTAGAFNGLGRTLPPTIIGVSFNILRIPLAAILSTYTALGLLGVWWSLSLTSILKGIILATWFIYILKYKLEKEITALE</sequence>
<evidence type="ECO:0000256" key="9">
    <source>
        <dbReference type="ARBA" id="ARBA00022989"/>
    </source>
</evidence>
<evidence type="ECO:0000256" key="10">
    <source>
        <dbReference type="ARBA" id="ARBA00023065"/>
    </source>
</evidence>
<accession>A0A926EZN4</accession>